<proteinExistence type="predicted"/>
<organism evidence="1 2">
    <name type="scientific">Rhinopithecimicrobium faecis</name>
    <dbReference type="NCBI Taxonomy" id="2820698"/>
    <lineage>
        <taxon>Bacteria</taxon>
        <taxon>Pseudomonadati</taxon>
        <taxon>Bacteroidota</taxon>
        <taxon>Sphingobacteriia</taxon>
        <taxon>Sphingobacteriales</taxon>
        <taxon>Sphingobacteriaceae</taxon>
        <taxon>Rhinopithecimicrobium</taxon>
    </lineage>
</organism>
<dbReference type="EMBL" id="JAGKSB010000016">
    <property type="protein sequence ID" value="MBP3944307.1"/>
    <property type="molecule type" value="Genomic_DNA"/>
</dbReference>
<comment type="caution">
    <text evidence="1">The sequence shown here is derived from an EMBL/GenBank/DDBJ whole genome shotgun (WGS) entry which is preliminary data.</text>
</comment>
<name>A0A8T4HG61_9SPHI</name>
<keyword evidence="2" id="KW-1185">Reference proteome</keyword>
<evidence type="ECO:0000313" key="1">
    <source>
        <dbReference type="EMBL" id="MBP3944307.1"/>
    </source>
</evidence>
<reference evidence="1" key="1">
    <citation type="submission" date="2021-03" db="EMBL/GenBank/DDBJ databases">
        <authorList>
            <person name="Lu T."/>
            <person name="Wang Q."/>
            <person name="Han X."/>
        </authorList>
    </citation>
    <scope>NUCLEOTIDE SEQUENCE</scope>
    <source>
        <strain evidence="1">WQ 2009</strain>
    </source>
</reference>
<accession>A0A8T4HG61</accession>
<dbReference type="AlphaFoldDB" id="A0A8T4HG61"/>
<protein>
    <submittedName>
        <fullName evidence="1">Uncharacterized protein</fullName>
    </submittedName>
</protein>
<dbReference type="Proteomes" id="UP000679691">
    <property type="component" value="Unassembled WGS sequence"/>
</dbReference>
<dbReference type="RefSeq" id="WP_353547813.1">
    <property type="nucleotide sequence ID" value="NZ_JAGKSB010000016.1"/>
</dbReference>
<evidence type="ECO:0000313" key="2">
    <source>
        <dbReference type="Proteomes" id="UP000679691"/>
    </source>
</evidence>
<sequence>MISLENSIATGSITYQNKELEESSFSMGIIDFGSDASIWSGDNTDNAPHPANTL</sequence>
<gene>
    <name evidence="1" type="ORF">J5U18_12225</name>
</gene>